<feature type="transmembrane region" description="Helical" evidence="6">
    <location>
        <begin position="178"/>
        <end position="201"/>
    </location>
</feature>
<feature type="domain" description="Major facilitator superfamily (MFS) profile" evidence="7">
    <location>
        <begin position="1"/>
        <end position="301"/>
    </location>
</feature>
<keyword evidence="9" id="KW-1185">Reference proteome</keyword>
<feature type="transmembrane region" description="Helical" evidence="6">
    <location>
        <begin position="23"/>
        <end position="46"/>
    </location>
</feature>
<proteinExistence type="inferred from homology"/>
<dbReference type="InterPro" id="IPR005828">
    <property type="entry name" value="MFS_sugar_transport-like"/>
</dbReference>
<feature type="transmembrane region" description="Helical" evidence="6">
    <location>
        <begin position="114"/>
        <end position="138"/>
    </location>
</feature>
<feature type="transmembrane region" description="Helical" evidence="6">
    <location>
        <begin position="150"/>
        <end position="171"/>
    </location>
</feature>
<sequence>MIAVGPFTATAIIDRTQDLNSHWAYRAVFTAQFGIAGLAAVLVWFLPESPVWLMRIGRESEARRSLCRLGYTGTTAVDTEVSRIRSALNKEIQDCGDRTSYRECFRKSDLRRTIISVMPLAIQALGGQFFFAFYFAYYNQLVGYSVHDSFHLQFVQYACVIVANVCSWYLVERLGRRTLTIYGTFALTVVIMLCGGLGMNGSPIAIKGTVCTFILYGFFFNIGIGATGFILLCEVASYRLRGKTIALGVSLQHLINLVWAFTVPLMINPDHGDMGAKAAFIFGGLNILCLIYLWLYQIETRGRSFRELDELFYKGISVRDFEGYVTEAQRS</sequence>
<evidence type="ECO:0000256" key="6">
    <source>
        <dbReference type="SAM" id="Phobius"/>
    </source>
</evidence>
<dbReference type="Proteomes" id="UP001265746">
    <property type="component" value="Unassembled WGS sequence"/>
</dbReference>
<comment type="subcellular location">
    <subcellularLocation>
        <location evidence="1">Membrane</location>
        <topology evidence="1">Multi-pass membrane protein</topology>
    </subcellularLocation>
</comment>
<evidence type="ECO:0000256" key="2">
    <source>
        <dbReference type="ARBA" id="ARBA00010992"/>
    </source>
</evidence>
<dbReference type="Gene3D" id="1.20.1250.20">
    <property type="entry name" value="MFS general substrate transporter like domains"/>
    <property type="match status" value="1"/>
</dbReference>
<feature type="transmembrane region" description="Helical" evidence="6">
    <location>
        <begin position="213"/>
        <end position="233"/>
    </location>
</feature>
<accession>A0AAD9S0X2</accession>
<organism evidence="8 9">
    <name type="scientific">Phomopsis amygdali</name>
    <name type="common">Fusicoccum amygdali</name>
    <dbReference type="NCBI Taxonomy" id="1214568"/>
    <lineage>
        <taxon>Eukaryota</taxon>
        <taxon>Fungi</taxon>
        <taxon>Dikarya</taxon>
        <taxon>Ascomycota</taxon>
        <taxon>Pezizomycotina</taxon>
        <taxon>Sordariomycetes</taxon>
        <taxon>Sordariomycetidae</taxon>
        <taxon>Diaporthales</taxon>
        <taxon>Diaporthaceae</taxon>
        <taxon>Diaporthe</taxon>
    </lineage>
</organism>
<dbReference type="PROSITE" id="PS50850">
    <property type="entry name" value="MFS"/>
    <property type="match status" value="1"/>
</dbReference>
<dbReference type="PANTHER" id="PTHR48022:SF22">
    <property type="entry name" value="MAJOR FACILITATOR SUPERFAMILY (MFS) PROFILE DOMAIN-CONTAINING PROTEIN"/>
    <property type="match status" value="1"/>
</dbReference>
<protein>
    <recommendedName>
        <fullName evidence="7">Major facilitator superfamily (MFS) profile domain-containing protein</fullName>
    </recommendedName>
</protein>
<evidence type="ECO:0000313" key="9">
    <source>
        <dbReference type="Proteomes" id="UP001265746"/>
    </source>
</evidence>
<dbReference type="InterPro" id="IPR050360">
    <property type="entry name" value="MFS_Sugar_Transporters"/>
</dbReference>
<feature type="transmembrane region" description="Helical" evidence="6">
    <location>
        <begin position="245"/>
        <end position="267"/>
    </location>
</feature>
<keyword evidence="4 6" id="KW-1133">Transmembrane helix</keyword>
<evidence type="ECO:0000259" key="7">
    <source>
        <dbReference type="PROSITE" id="PS50850"/>
    </source>
</evidence>
<dbReference type="GO" id="GO:0005351">
    <property type="term" value="F:carbohydrate:proton symporter activity"/>
    <property type="evidence" value="ECO:0007669"/>
    <property type="project" value="TreeGrafter"/>
</dbReference>
<dbReference type="InterPro" id="IPR036259">
    <property type="entry name" value="MFS_trans_sf"/>
</dbReference>
<evidence type="ECO:0000256" key="5">
    <source>
        <dbReference type="ARBA" id="ARBA00023136"/>
    </source>
</evidence>
<feature type="transmembrane region" description="Helical" evidence="6">
    <location>
        <begin position="279"/>
        <end position="296"/>
    </location>
</feature>
<evidence type="ECO:0000256" key="3">
    <source>
        <dbReference type="ARBA" id="ARBA00022692"/>
    </source>
</evidence>
<evidence type="ECO:0000256" key="4">
    <source>
        <dbReference type="ARBA" id="ARBA00022989"/>
    </source>
</evidence>
<dbReference type="InterPro" id="IPR020846">
    <property type="entry name" value="MFS_dom"/>
</dbReference>
<keyword evidence="3 6" id="KW-0812">Transmembrane</keyword>
<dbReference type="EMBL" id="JAUJFL010000012">
    <property type="protein sequence ID" value="KAK2596028.1"/>
    <property type="molecule type" value="Genomic_DNA"/>
</dbReference>
<comment type="caution">
    <text evidence="8">The sequence shown here is derived from an EMBL/GenBank/DDBJ whole genome shotgun (WGS) entry which is preliminary data.</text>
</comment>
<dbReference type="GO" id="GO:0016020">
    <property type="term" value="C:membrane"/>
    <property type="evidence" value="ECO:0007669"/>
    <property type="project" value="UniProtKB-SubCell"/>
</dbReference>
<dbReference type="Pfam" id="PF00083">
    <property type="entry name" value="Sugar_tr"/>
    <property type="match status" value="1"/>
</dbReference>
<name>A0AAD9S0X2_PHOAM</name>
<comment type="similarity">
    <text evidence="2">Belongs to the major facilitator superfamily. Sugar transporter (TC 2.A.1.1) family.</text>
</comment>
<evidence type="ECO:0000313" key="8">
    <source>
        <dbReference type="EMBL" id="KAK2596028.1"/>
    </source>
</evidence>
<dbReference type="PANTHER" id="PTHR48022">
    <property type="entry name" value="PLASTIDIC GLUCOSE TRANSPORTER 4"/>
    <property type="match status" value="1"/>
</dbReference>
<dbReference type="AlphaFoldDB" id="A0AAD9S0X2"/>
<reference evidence="8" key="1">
    <citation type="submission" date="2023-06" db="EMBL/GenBank/DDBJ databases">
        <authorList>
            <person name="Noh H."/>
        </authorList>
    </citation>
    <scope>NUCLEOTIDE SEQUENCE</scope>
    <source>
        <strain evidence="8">DUCC20226</strain>
    </source>
</reference>
<dbReference type="SUPFAM" id="SSF103473">
    <property type="entry name" value="MFS general substrate transporter"/>
    <property type="match status" value="1"/>
</dbReference>
<keyword evidence="5 6" id="KW-0472">Membrane</keyword>
<evidence type="ECO:0000256" key="1">
    <source>
        <dbReference type="ARBA" id="ARBA00004141"/>
    </source>
</evidence>
<gene>
    <name evidence="8" type="ORF">N8I77_013536</name>
</gene>